<evidence type="ECO:0000313" key="2">
    <source>
        <dbReference type="Proteomes" id="UP000704712"/>
    </source>
</evidence>
<dbReference type="AlphaFoldDB" id="A0A8S9V2M4"/>
<protein>
    <submittedName>
        <fullName evidence="1">Uncharacterized protein</fullName>
    </submittedName>
</protein>
<proteinExistence type="predicted"/>
<sequence>WQDSAAITNANHPGLLSLILIHVNMTDGLFDIEMCVSNLRELLADLDTRWPRGSCVVIEQSQLRSVSASLFRLMPSYLSLKGNPISTLLIPPEIFEIEGLTDFGTDIREPPRNVSQPSSTLTTIYMYDTDIVYFWPWVENLTQCQPILAGESLYCSDSERIANGAADSFTASPSTEYSVQLKDPANGVAGGSIWSAVGCSSPVSGITGLLYPLVDEISKMRSTSLNTELNLSRHHCNDV</sequence>
<organism evidence="1 2">
    <name type="scientific">Phytophthora infestans</name>
    <name type="common">Potato late blight agent</name>
    <name type="synonym">Botrytis infestans</name>
    <dbReference type="NCBI Taxonomy" id="4787"/>
    <lineage>
        <taxon>Eukaryota</taxon>
        <taxon>Sar</taxon>
        <taxon>Stramenopiles</taxon>
        <taxon>Oomycota</taxon>
        <taxon>Peronosporomycetes</taxon>
        <taxon>Peronosporales</taxon>
        <taxon>Peronosporaceae</taxon>
        <taxon>Phytophthora</taxon>
    </lineage>
</organism>
<comment type="caution">
    <text evidence="1">The sequence shown here is derived from an EMBL/GenBank/DDBJ whole genome shotgun (WGS) entry which is preliminary data.</text>
</comment>
<accession>A0A8S9V2M4</accession>
<feature type="non-terminal residue" evidence="1">
    <location>
        <position position="239"/>
    </location>
</feature>
<dbReference type="Proteomes" id="UP000704712">
    <property type="component" value="Unassembled WGS sequence"/>
</dbReference>
<evidence type="ECO:0000313" key="1">
    <source>
        <dbReference type="EMBL" id="KAF4145459.1"/>
    </source>
</evidence>
<dbReference type="EMBL" id="JAACNO010000729">
    <property type="protein sequence ID" value="KAF4145459.1"/>
    <property type="molecule type" value="Genomic_DNA"/>
</dbReference>
<reference evidence="1" key="1">
    <citation type="submission" date="2020-03" db="EMBL/GenBank/DDBJ databases">
        <title>Hybrid Assembly of Korean Phytophthora infestans isolates.</title>
        <authorList>
            <person name="Prokchorchik M."/>
            <person name="Lee Y."/>
            <person name="Seo J."/>
            <person name="Cho J.-H."/>
            <person name="Park Y.-E."/>
            <person name="Jang D.-C."/>
            <person name="Im J.-S."/>
            <person name="Choi J.-G."/>
            <person name="Park H.-J."/>
            <person name="Lee G.-B."/>
            <person name="Lee Y.-G."/>
            <person name="Hong S.-Y."/>
            <person name="Cho K."/>
            <person name="Sohn K.H."/>
        </authorList>
    </citation>
    <scope>NUCLEOTIDE SEQUENCE</scope>
    <source>
        <strain evidence="1">KR_2_A2</strain>
    </source>
</reference>
<gene>
    <name evidence="1" type="ORF">GN958_ATG05355</name>
</gene>
<name>A0A8S9V2M4_PHYIN</name>